<dbReference type="InterPro" id="IPR050770">
    <property type="entry name" value="Intradiol_RC_Dioxygenase"/>
</dbReference>
<dbReference type="Gene3D" id="1.20.1090.10">
    <property type="entry name" value="Dehydroquinate synthase-like - alpha domain"/>
    <property type="match status" value="1"/>
</dbReference>
<dbReference type="SUPFAM" id="SSF56796">
    <property type="entry name" value="Dehydroquinate synthase-like"/>
    <property type="match status" value="1"/>
</dbReference>
<sequence length="671" mass="69999">MTESSMFPHSAAADSGISFTHETLGQRVGFGHGRAAELLRAEVERLGAERVMLIASTRDTANVDRLAAVVPVALRWTEVRQHVPVDTAERARAAASTAGVDLLVAVGGGSAVGLAKVVALTSGLPIVAVPTTYAGSEATDVWGLTDSDGKRTGSDRAVLPVAVVYDAELSRSMPVELAVTSGLNALAHCVDALWAPRADPINRAMALEGARALATALRGIVADPGDGSARERALYGCYLAAVAFASAGSGLHHKICHVLGGAFDLPHARTHAVVLPHVLAFNAPAVPDLAGRLATALGHPPVVPAAGPAAAIGALGELYRALHAPTALAESGLTAEDVAAAVPNMLAVAPPSNPVPVTAANLTALLTAARTGSNPAVPAEVEQAIREQTLTDRVAASFDGTADPRLRMLMQALTRHLHAFVREVRLDAGEWETAIEFLTRAGHITDDRRQEFILLSDVLGVSMQTITVSNPANGNATEATVFGPFFVADSPEIAPGGDIARGAVGEPCWVEGTVSSVDGTPIGDARIEVWEADAAGCYDVQYPGDALAGRGHLHTDAGGRYRFWGLTPTPYPIPHDGPVGELLEATGRSPVRAAHLHFMVTAPGYRTLVTHIFVADDPQLAIGDSVFGVKDSLIRPFDRQPAGSPTPDGRDPGARTWTRTRFDIVLAPENR</sequence>
<comment type="similarity">
    <text evidence="2">Belongs to the intradiol ring-cleavage dioxygenase family.</text>
</comment>
<keyword evidence="5" id="KW-0560">Oxidoreductase</keyword>
<name>A0A7K0DN15_9NOCA</name>
<evidence type="ECO:0000256" key="5">
    <source>
        <dbReference type="ARBA" id="ARBA00023002"/>
    </source>
</evidence>
<dbReference type="Gene3D" id="3.40.50.1970">
    <property type="match status" value="1"/>
</dbReference>
<dbReference type="InterPro" id="IPR015889">
    <property type="entry name" value="Intradiol_dOase_core"/>
</dbReference>
<organism evidence="9 10">
    <name type="scientific">Nocardia aurantia</name>
    <dbReference type="NCBI Taxonomy" id="2585199"/>
    <lineage>
        <taxon>Bacteria</taxon>
        <taxon>Bacillati</taxon>
        <taxon>Actinomycetota</taxon>
        <taxon>Actinomycetes</taxon>
        <taxon>Mycobacteriales</taxon>
        <taxon>Nocardiaceae</taxon>
        <taxon>Nocardia</taxon>
    </lineage>
</organism>
<dbReference type="GO" id="GO:0009712">
    <property type="term" value="P:catechol-containing compound metabolic process"/>
    <property type="evidence" value="ECO:0007669"/>
    <property type="project" value="InterPro"/>
</dbReference>
<gene>
    <name evidence="9" type="ORF">NRB56_26730</name>
</gene>
<feature type="region of interest" description="Disordered" evidence="7">
    <location>
        <begin position="636"/>
        <end position="655"/>
    </location>
</feature>
<dbReference type="Pfam" id="PF00465">
    <property type="entry name" value="Fe-ADH"/>
    <property type="match status" value="1"/>
</dbReference>
<dbReference type="PROSITE" id="PS00083">
    <property type="entry name" value="INTRADIOL_DIOXYGENAS"/>
    <property type="match status" value="1"/>
</dbReference>
<dbReference type="InterPro" id="IPR056798">
    <property type="entry name" value="ADH_Fe_C"/>
</dbReference>
<comment type="caution">
    <text evidence="9">The sequence shown here is derived from an EMBL/GenBank/DDBJ whole genome shotgun (WGS) entry which is preliminary data.</text>
</comment>
<dbReference type="PANTHER" id="PTHR33711:SF7">
    <property type="entry name" value="INTRADIOL RING-CLEAVAGE DIOXYGENASES DOMAIN-CONTAINING PROTEIN-RELATED"/>
    <property type="match status" value="1"/>
</dbReference>
<evidence type="ECO:0000259" key="8">
    <source>
        <dbReference type="PROSITE" id="PS00083"/>
    </source>
</evidence>
<dbReference type="PANTHER" id="PTHR33711">
    <property type="entry name" value="DIOXYGENASE, PUTATIVE (AFU_ORTHOLOGUE AFUA_2G02910)-RELATED"/>
    <property type="match status" value="1"/>
</dbReference>
<dbReference type="InterPro" id="IPR001670">
    <property type="entry name" value="ADH_Fe/GldA"/>
</dbReference>
<keyword evidence="4" id="KW-0223">Dioxygenase</keyword>
<dbReference type="Pfam" id="PF00775">
    <property type="entry name" value="Dioxygenase_C"/>
    <property type="match status" value="1"/>
</dbReference>
<dbReference type="Pfam" id="PF04444">
    <property type="entry name" value="Dioxygenase_N"/>
    <property type="match status" value="1"/>
</dbReference>
<dbReference type="CDD" id="cd08177">
    <property type="entry name" value="MAR"/>
    <property type="match status" value="1"/>
</dbReference>
<dbReference type="InterPro" id="IPR000627">
    <property type="entry name" value="Intradiol_dOase_C"/>
</dbReference>
<dbReference type="Proteomes" id="UP000431401">
    <property type="component" value="Unassembled WGS sequence"/>
</dbReference>
<evidence type="ECO:0000256" key="3">
    <source>
        <dbReference type="ARBA" id="ARBA00022723"/>
    </source>
</evidence>
<dbReference type="InterPro" id="IPR007535">
    <property type="entry name" value="Catechol_dOase_N"/>
</dbReference>
<evidence type="ECO:0000256" key="7">
    <source>
        <dbReference type="SAM" id="MobiDB-lite"/>
    </source>
</evidence>
<evidence type="ECO:0000313" key="9">
    <source>
        <dbReference type="EMBL" id="MQY27091.1"/>
    </source>
</evidence>
<dbReference type="InterPro" id="IPR034786">
    <property type="entry name" value="MAR"/>
</dbReference>
<proteinExistence type="inferred from homology"/>
<dbReference type="Gene3D" id="2.60.130.10">
    <property type="entry name" value="Aromatic compound dioxygenase"/>
    <property type="match status" value="1"/>
</dbReference>
<comment type="cofactor">
    <cofactor evidence="1">
        <name>Fe(3+)</name>
        <dbReference type="ChEBI" id="CHEBI:29034"/>
    </cofactor>
</comment>
<dbReference type="AlphaFoldDB" id="A0A7K0DN15"/>
<evidence type="ECO:0000256" key="6">
    <source>
        <dbReference type="ARBA" id="ARBA00023004"/>
    </source>
</evidence>
<dbReference type="GO" id="GO:0018576">
    <property type="term" value="F:catechol 1,2-dioxygenase activity"/>
    <property type="evidence" value="ECO:0007669"/>
    <property type="project" value="InterPro"/>
</dbReference>
<accession>A0A7K0DN15</accession>
<dbReference type="SUPFAM" id="SSF49482">
    <property type="entry name" value="Aromatic compound dioxygenase"/>
    <property type="match status" value="1"/>
</dbReference>
<reference evidence="9 10" key="1">
    <citation type="submission" date="2019-10" db="EMBL/GenBank/DDBJ databases">
        <title>Nocardia macrotermitis sp. nov. and Nocardia aurantia sp. nov., isolated from the gut of fungus growing-termite Macrotermes natalensis.</title>
        <authorList>
            <person name="Benndorf R."/>
            <person name="Schwitalla J."/>
            <person name="Martin K."/>
            <person name="De Beer W."/>
            <person name="Kaster A.-K."/>
            <person name="Vollmers J."/>
            <person name="Poulsen M."/>
            <person name="Beemelmanns C."/>
        </authorList>
    </citation>
    <scope>NUCLEOTIDE SEQUENCE [LARGE SCALE GENOMIC DNA]</scope>
    <source>
        <strain evidence="9 10">RB56</strain>
    </source>
</reference>
<evidence type="ECO:0000256" key="2">
    <source>
        <dbReference type="ARBA" id="ARBA00007825"/>
    </source>
</evidence>
<evidence type="ECO:0000256" key="4">
    <source>
        <dbReference type="ARBA" id="ARBA00022964"/>
    </source>
</evidence>
<dbReference type="GO" id="GO:0008199">
    <property type="term" value="F:ferric iron binding"/>
    <property type="evidence" value="ECO:0007669"/>
    <property type="project" value="InterPro"/>
</dbReference>
<dbReference type="Pfam" id="PF25137">
    <property type="entry name" value="ADH_Fe_C"/>
    <property type="match status" value="1"/>
</dbReference>
<keyword evidence="10" id="KW-1185">Reference proteome</keyword>
<evidence type="ECO:0000313" key="10">
    <source>
        <dbReference type="Proteomes" id="UP000431401"/>
    </source>
</evidence>
<protein>
    <recommendedName>
        <fullName evidence="8">Intradiol ring-cleavage dioxygenases domain-containing protein</fullName>
    </recommendedName>
</protein>
<feature type="domain" description="Intradiol ring-cleavage dioxygenases" evidence="8">
    <location>
        <begin position="510"/>
        <end position="538"/>
    </location>
</feature>
<keyword evidence="3" id="KW-0479">Metal-binding</keyword>
<evidence type="ECO:0000256" key="1">
    <source>
        <dbReference type="ARBA" id="ARBA00001965"/>
    </source>
</evidence>
<dbReference type="GO" id="GO:0018506">
    <property type="term" value="F:maleylacetate reductase activity"/>
    <property type="evidence" value="ECO:0007669"/>
    <property type="project" value="InterPro"/>
</dbReference>
<dbReference type="EMBL" id="WEGI01000005">
    <property type="protein sequence ID" value="MQY27091.1"/>
    <property type="molecule type" value="Genomic_DNA"/>
</dbReference>
<keyword evidence="6" id="KW-0408">Iron</keyword>